<protein>
    <recommendedName>
        <fullName evidence="3">Peptide chain release factor 1</fullName>
    </recommendedName>
</protein>
<comment type="caution">
    <text evidence="1">The sequence shown here is derived from an EMBL/GenBank/DDBJ whole genome shotgun (WGS) entry which is preliminary data.</text>
</comment>
<evidence type="ECO:0000313" key="1">
    <source>
        <dbReference type="EMBL" id="NYI04169.1"/>
    </source>
</evidence>
<dbReference type="Gene3D" id="3.30.420.60">
    <property type="entry name" value="eRF1 domain 2"/>
    <property type="match status" value="1"/>
</dbReference>
<reference evidence="1 2" key="1">
    <citation type="submission" date="2020-07" db="EMBL/GenBank/DDBJ databases">
        <title>Sequencing the genomes of 1000 actinobacteria strains.</title>
        <authorList>
            <person name="Klenk H.-P."/>
        </authorList>
    </citation>
    <scope>NUCLEOTIDE SEQUENCE [LARGE SCALE GENOMIC DNA]</scope>
    <source>
        <strain evidence="1 2">DSM 42178</strain>
    </source>
</reference>
<dbReference type="InterPro" id="IPR040701">
    <property type="entry name" value="Bact_RF_family2"/>
</dbReference>
<dbReference type="RefSeq" id="WP_179813107.1">
    <property type="nucleotide sequence ID" value="NZ_JACBZD010000001.1"/>
</dbReference>
<evidence type="ECO:0000313" key="2">
    <source>
        <dbReference type="Proteomes" id="UP000567795"/>
    </source>
</evidence>
<dbReference type="AlphaFoldDB" id="A0A852ZP72"/>
<dbReference type="Pfam" id="PF18844">
    <property type="entry name" value="baeRF_family2"/>
    <property type="match status" value="1"/>
</dbReference>
<sequence length="378" mass="40074">MKLGSLRPLYDHPGPFATVYLDVSGDSEDANRRRALRIRDLADQLAAQGADATVRRTLIDAVTDLAPEEFGAFPGRAMVASGKQLLLDEPMAAPPATDPGIASWGRLPHLTPLIAQWGEDPVCLVARVDRTGADFEVRTLHGRRPAGSTEGERWPLTKVRAGGWSEARYQRSAENTWQHNAQAIAEDLTDLWRRSGAEVLVVAGDVRARHALLARLPEELRRLAVETDRGGRAAGSSEASLDEQVMAAVHHVAVERMLSAVDDFRNAAGSGNAAQGLTEVLDAAVQHRVATLLLQPGGDAATHEVWVGTAPDMVAADRDAMLALGADASPARAEDALIRALAVTEAEVVLVPSSEAPARDGCGALLRGAAQPHLTGSA</sequence>
<organism evidence="1 2">
    <name type="scientific">Allostreptomyces psammosilenae</name>
    <dbReference type="NCBI Taxonomy" id="1892865"/>
    <lineage>
        <taxon>Bacteria</taxon>
        <taxon>Bacillati</taxon>
        <taxon>Actinomycetota</taxon>
        <taxon>Actinomycetes</taxon>
        <taxon>Kitasatosporales</taxon>
        <taxon>Streptomycetaceae</taxon>
        <taxon>Allostreptomyces</taxon>
    </lineage>
</organism>
<keyword evidence="2" id="KW-1185">Reference proteome</keyword>
<accession>A0A852ZP72</accession>
<name>A0A852ZP72_9ACTN</name>
<gene>
    <name evidence="1" type="ORF">FHU37_001112</name>
</gene>
<dbReference type="Proteomes" id="UP000567795">
    <property type="component" value="Unassembled WGS sequence"/>
</dbReference>
<evidence type="ECO:0008006" key="3">
    <source>
        <dbReference type="Google" id="ProtNLM"/>
    </source>
</evidence>
<proteinExistence type="predicted"/>
<dbReference type="SUPFAM" id="SSF53137">
    <property type="entry name" value="Translational machinery components"/>
    <property type="match status" value="1"/>
</dbReference>
<dbReference type="InterPro" id="IPR042226">
    <property type="entry name" value="eFR1_2_sf"/>
</dbReference>
<dbReference type="EMBL" id="JACBZD010000001">
    <property type="protein sequence ID" value="NYI04169.1"/>
    <property type="molecule type" value="Genomic_DNA"/>
</dbReference>